<sequence length="42" mass="4529">MTIAIAMNDSTEENGEMLQEIKQGQRHILLNSIGEVCGPLGS</sequence>
<keyword evidence="1" id="KW-0614">Plasmid</keyword>
<geneLocation type="plasmid" evidence="1">
    <name>p17-15-vir-like</name>
</geneLocation>
<dbReference type="AlphaFoldDB" id="A0A8B0STL1"/>
<accession>A0A8B0STL1</accession>
<proteinExistence type="predicted"/>
<reference evidence="1" key="1">
    <citation type="submission" date="2020-01" db="EMBL/GenBank/DDBJ databases">
        <authorList>
            <person name="Qin S."/>
        </authorList>
    </citation>
    <scope>NUCLEOTIDE SEQUENCE</scope>
    <source>
        <strain evidence="1">CVir17-16-YZ6g</strain>
        <plasmid evidence="1">p17-15-vir-like</plasmid>
    </source>
</reference>
<evidence type="ECO:0000313" key="1">
    <source>
        <dbReference type="EMBL" id="QTX14341.1"/>
    </source>
</evidence>
<dbReference type="EMBL" id="MN956836">
    <property type="protein sequence ID" value="QTX14341.1"/>
    <property type="molecule type" value="Genomic_DNA"/>
</dbReference>
<name>A0A8B0STL1_KLEPN</name>
<protein>
    <submittedName>
        <fullName evidence="1">Uncharacterized protein</fullName>
    </submittedName>
</protein>
<organism evidence="1">
    <name type="scientific">Klebsiella pneumoniae</name>
    <dbReference type="NCBI Taxonomy" id="573"/>
    <lineage>
        <taxon>Bacteria</taxon>
        <taxon>Pseudomonadati</taxon>
        <taxon>Pseudomonadota</taxon>
        <taxon>Gammaproteobacteria</taxon>
        <taxon>Enterobacterales</taxon>
        <taxon>Enterobacteriaceae</taxon>
        <taxon>Klebsiella/Raoultella group</taxon>
        <taxon>Klebsiella</taxon>
        <taxon>Klebsiella pneumoniae complex</taxon>
    </lineage>
</organism>